<dbReference type="GO" id="GO:0008168">
    <property type="term" value="F:methyltransferase activity"/>
    <property type="evidence" value="ECO:0007669"/>
    <property type="project" value="UniProtKB-KW"/>
</dbReference>
<gene>
    <name evidence="4" type="ORF">MNBD_NITROSPIRAE03-2103</name>
</gene>
<dbReference type="PIRSF" id="PIRSF005578">
    <property type="entry name" value="TlyA"/>
    <property type="match status" value="1"/>
</dbReference>
<dbReference type="SUPFAM" id="SSF55174">
    <property type="entry name" value="Alpha-L RNA-binding motif"/>
    <property type="match status" value="1"/>
</dbReference>
<dbReference type="InterPro" id="IPR047048">
    <property type="entry name" value="TlyA"/>
</dbReference>
<keyword evidence="4" id="KW-0808">Transferase</keyword>
<dbReference type="NCBIfam" id="TIGR00478">
    <property type="entry name" value="tly"/>
    <property type="match status" value="1"/>
</dbReference>
<evidence type="ECO:0000313" key="4">
    <source>
        <dbReference type="EMBL" id="VAX34287.1"/>
    </source>
</evidence>
<accession>A0A3B1DZ03</accession>
<keyword evidence="1" id="KW-0694">RNA-binding</keyword>
<evidence type="ECO:0000256" key="1">
    <source>
        <dbReference type="ARBA" id="ARBA00022884"/>
    </source>
</evidence>
<dbReference type="InterPro" id="IPR002877">
    <property type="entry name" value="RNA_MeTrfase_FtsJ_dom"/>
</dbReference>
<dbReference type="InterPro" id="IPR029063">
    <property type="entry name" value="SAM-dependent_MTases_sf"/>
</dbReference>
<evidence type="ECO:0000256" key="2">
    <source>
        <dbReference type="ARBA" id="ARBA00029460"/>
    </source>
</evidence>
<dbReference type="InterPro" id="IPR002942">
    <property type="entry name" value="S4_RNA-bd"/>
</dbReference>
<name>A0A3B1DZ03_9ZZZZ</name>
<dbReference type="Pfam" id="PF01479">
    <property type="entry name" value="S4"/>
    <property type="match status" value="1"/>
</dbReference>
<dbReference type="SMART" id="SM00363">
    <property type="entry name" value="S4"/>
    <property type="match status" value="1"/>
</dbReference>
<dbReference type="EMBL" id="UOGI01000286">
    <property type="protein sequence ID" value="VAX34287.1"/>
    <property type="molecule type" value="Genomic_DNA"/>
</dbReference>
<dbReference type="SUPFAM" id="SSF53335">
    <property type="entry name" value="S-adenosyl-L-methionine-dependent methyltransferases"/>
    <property type="match status" value="1"/>
</dbReference>
<dbReference type="GO" id="GO:0032259">
    <property type="term" value="P:methylation"/>
    <property type="evidence" value="ECO:0007669"/>
    <property type="project" value="UniProtKB-KW"/>
</dbReference>
<protein>
    <submittedName>
        <fullName evidence="4">RNA binding methyltransferase FtsJ like</fullName>
    </submittedName>
</protein>
<comment type="similarity">
    <text evidence="2">Belongs to the TlyA family.</text>
</comment>
<feature type="domain" description="RNA-binding S4" evidence="3">
    <location>
        <begin position="3"/>
        <end position="68"/>
    </location>
</feature>
<dbReference type="Pfam" id="PF01728">
    <property type="entry name" value="FtsJ"/>
    <property type="match status" value="1"/>
</dbReference>
<keyword evidence="4" id="KW-0489">Methyltransferase</keyword>
<dbReference type="InterPro" id="IPR004538">
    <property type="entry name" value="Hemolysin_A/TlyA"/>
</dbReference>
<dbReference type="PANTHER" id="PTHR32319">
    <property type="entry name" value="BACTERIAL HEMOLYSIN-LIKE PROTEIN"/>
    <property type="match status" value="1"/>
</dbReference>
<sequence length="251" mass="27322">MKERLDKLLLKKGLVSSRERAKALILEGRVLVNRSPVDKAGTLIDESAGIVLRGEDIPYASRGGLKLEGALEHFHIQLDGLVVMDVGASTGGFTDCMLQKGAVKVYAVDVGYGQLSWKLRKDPRVVVLERTNIRYLTGDSVPEKVDLVTIDVSFISLLKVVPKILEFLKDGGGILALIKPQFEVGKGEVDKGGVIKSVEKRMNVVGRITEGFESMGLEVQGISESPVKGQKGNTEYFIYVIKPVSAKASIR</sequence>
<dbReference type="CDD" id="cd02440">
    <property type="entry name" value="AdoMet_MTases"/>
    <property type="match status" value="1"/>
</dbReference>
<dbReference type="AlphaFoldDB" id="A0A3B1DZ03"/>
<dbReference type="GO" id="GO:0003723">
    <property type="term" value="F:RNA binding"/>
    <property type="evidence" value="ECO:0007669"/>
    <property type="project" value="UniProtKB-KW"/>
</dbReference>
<dbReference type="Gene3D" id="3.40.50.150">
    <property type="entry name" value="Vaccinia Virus protein VP39"/>
    <property type="match status" value="1"/>
</dbReference>
<organism evidence="4">
    <name type="scientific">hydrothermal vent metagenome</name>
    <dbReference type="NCBI Taxonomy" id="652676"/>
    <lineage>
        <taxon>unclassified sequences</taxon>
        <taxon>metagenomes</taxon>
        <taxon>ecological metagenomes</taxon>
    </lineage>
</organism>
<reference evidence="4" key="1">
    <citation type="submission" date="2018-06" db="EMBL/GenBank/DDBJ databases">
        <authorList>
            <person name="Zhirakovskaya E."/>
        </authorList>
    </citation>
    <scope>NUCLEOTIDE SEQUENCE</scope>
</reference>
<proteinExistence type="inferred from homology"/>
<dbReference type="InterPro" id="IPR036986">
    <property type="entry name" value="S4_RNA-bd_sf"/>
</dbReference>
<dbReference type="PANTHER" id="PTHR32319:SF0">
    <property type="entry name" value="BACTERIAL HEMOLYSIN-LIKE PROTEIN"/>
    <property type="match status" value="1"/>
</dbReference>
<dbReference type="CDD" id="cd00165">
    <property type="entry name" value="S4"/>
    <property type="match status" value="1"/>
</dbReference>
<dbReference type="Gene3D" id="3.10.290.10">
    <property type="entry name" value="RNA-binding S4 domain"/>
    <property type="match status" value="1"/>
</dbReference>
<evidence type="ECO:0000259" key="3">
    <source>
        <dbReference type="SMART" id="SM00363"/>
    </source>
</evidence>
<dbReference type="PROSITE" id="PS50889">
    <property type="entry name" value="S4"/>
    <property type="match status" value="1"/>
</dbReference>